<comment type="caution">
    <text evidence="3">The sequence shown here is derived from an EMBL/GenBank/DDBJ whole genome shotgun (WGS) entry which is preliminary data.</text>
</comment>
<dbReference type="EMBL" id="VCGU01000003">
    <property type="protein sequence ID" value="TRY78716.1"/>
    <property type="molecule type" value="Genomic_DNA"/>
</dbReference>
<evidence type="ECO:0000256" key="1">
    <source>
        <dbReference type="SAM" id="Phobius"/>
    </source>
</evidence>
<dbReference type="AlphaFoldDB" id="A0A553PM15"/>
<feature type="signal peptide" evidence="2">
    <location>
        <begin position="1"/>
        <end position="20"/>
    </location>
</feature>
<keyword evidence="1" id="KW-0812">Transmembrane</keyword>
<accession>A0A553PM15</accession>
<evidence type="ECO:0000256" key="2">
    <source>
        <dbReference type="SAM" id="SignalP"/>
    </source>
</evidence>
<proteinExistence type="predicted"/>
<evidence type="ECO:0000313" key="3">
    <source>
        <dbReference type="EMBL" id="TRY78716.1"/>
    </source>
</evidence>
<dbReference type="Proteomes" id="UP000318571">
    <property type="component" value="Chromosome 11"/>
</dbReference>
<dbReference type="OMA" id="TESYALM"/>
<protein>
    <submittedName>
        <fullName evidence="3">Uncharacterized protein</fullName>
    </submittedName>
</protein>
<evidence type="ECO:0000313" key="4">
    <source>
        <dbReference type="Proteomes" id="UP000318571"/>
    </source>
</evidence>
<organism evidence="3 4">
    <name type="scientific">Tigriopus californicus</name>
    <name type="common">Marine copepod</name>
    <dbReference type="NCBI Taxonomy" id="6832"/>
    <lineage>
        <taxon>Eukaryota</taxon>
        <taxon>Metazoa</taxon>
        <taxon>Ecdysozoa</taxon>
        <taxon>Arthropoda</taxon>
        <taxon>Crustacea</taxon>
        <taxon>Multicrustacea</taxon>
        <taxon>Hexanauplia</taxon>
        <taxon>Copepoda</taxon>
        <taxon>Harpacticoida</taxon>
        <taxon>Harpacticidae</taxon>
        <taxon>Tigriopus</taxon>
    </lineage>
</organism>
<keyword evidence="2" id="KW-0732">Signal</keyword>
<keyword evidence="1" id="KW-0472">Membrane</keyword>
<keyword evidence="4" id="KW-1185">Reference proteome</keyword>
<keyword evidence="1" id="KW-1133">Transmembrane helix</keyword>
<sequence length="332" mass="36846">MSRFFYVVAITASLLISSSAAFQYDLLDYDSSDQGEGRIFTSLGGGLFNNTSVNIGSLLAALLLGIFFLVTLGPAFGLGAGGGTGYGQQSQGYGQSSFYARSDKRVFEQGVVIFLAICQAVPAEFQKSYETFDPNAEEDEEAEARTLITSNGQYFLVLNSTFVILYTLLFLLGILVSFFATSILGGLLQGGEDSNSSGYNNYNSGYSHSHSYRKKRSGMRFDMDLASQMFQLAEAFKKYEVKDRDCQTYVACEASQVQRHEENGILAKVVYDVMKKLSKHGVKQIEKKDKYLADLVRLFQYGDEAHRLGKDDACGKQRDKCYNATKKPEYKK</sequence>
<feature type="transmembrane region" description="Helical" evidence="1">
    <location>
        <begin position="163"/>
        <end position="188"/>
    </location>
</feature>
<reference evidence="3 4" key="1">
    <citation type="journal article" date="2018" name="Nat. Ecol. Evol.">
        <title>Genomic signatures of mitonuclear coevolution across populations of Tigriopus californicus.</title>
        <authorList>
            <person name="Barreto F.S."/>
            <person name="Watson E.T."/>
            <person name="Lima T.G."/>
            <person name="Willett C.S."/>
            <person name="Edmands S."/>
            <person name="Li W."/>
            <person name="Burton R.S."/>
        </authorList>
    </citation>
    <scope>NUCLEOTIDE SEQUENCE [LARGE SCALE GENOMIC DNA]</scope>
    <source>
        <strain evidence="3 4">San Diego</strain>
    </source>
</reference>
<name>A0A553PM15_TIGCA</name>
<feature type="transmembrane region" description="Helical" evidence="1">
    <location>
        <begin position="58"/>
        <end position="86"/>
    </location>
</feature>
<gene>
    <name evidence="3" type="ORF">TCAL_06793</name>
</gene>
<feature type="chain" id="PRO_5021738355" evidence="2">
    <location>
        <begin position="21"/>
        <end position="332"/>
    </location>
</feature>